<reference evidence="2 3" key="1">
    <citation type="submission" date="2014-04" db="EMBL/GenBank/DDBJ databases">
        <authorList>
            <consortium name="International Citrus Genome Consortium"/>
            <person name="Gmitter F."/>
            <person name="Chen C."/>
            <person name="Farmerie W."/>
            <person name="Harkins T."/>
            <person name="Desany B."/>
            <person name="Mohiuddin M."/>
            <person name="Kodira C."/>
            <person name="Borodovsky M."/>
            <person name="Lomsadze A."/>
            <person name="Burns P."/>
            <person name="Jenkins J."/>
            <person name="Prochnik S."/>
            <person name="Shu S."/>
            <person name="Chapman J."/>
            <person name="Pitluck S."/>
            <person name="Schmutz J."/>
            <person name="Rokhsar D."/>
        </authorList>
    </citation>
    <scope>NUCLEOTIDE SEQUENCE</scope>
</reference>
<name>A0A067EB94_CITSI</name>
<evidence type="ECO:0000313" key="3">
    <source>
        <dbReference type="Proteomes" id="UP000027120"/>
    </source>
</evidence>
<dbReference type="PANTHER" id="PTHR31414:SF15">
    <property type="entry name" value="PLASMA MEMBRANE FUSION PROTEIN"/>
    <property type="match status" value="1"/>
</dbReference>
<feature type="transmembrane region" description="Helical" evidence="1">
    <location>
        <begin position="74"/>
        <end position="95"/>
    </location>
</feature>
<keyword evidence="1" id="KW-0472">Membrane</keyword>
<keyword evidence="3" id="KW-1185">Reference proteome</keyword>
<dbReference type="STRING" id="2711.A0A067EB94"/>
<dbReference type="EMBL" id="KK785036">
    <property type="protein sequence ID" value="KDO52338.1"/>
    <property type="molecule type" value="Genomic_DNA"/>
</dbReference>
<gene>
    <name evidence="2" type="ORF">CISIN_1g0419331mg</name>
</gene>
<keyword evidence="1" id="KW-1133">Transmembrane helix</keyword>
<dbReference type="InterPro" id="IPR040283">
    <property type="entry name" value="DDB_G0292058-like"/>
</dbReference>
<accession>A0A067EB94</accession>
<organism evidence="2 3">
    <name type="scientific">Citrus sinensis</name>
    <name type="common">Sweet orange</name>
    <name type="synonym">Citrus aurantium var. sinensis</name>
    <dbReference type="NCBI Taxonomy" id="2711"/>
    <lineage>
        <taxon>Eukaryota</taxon>
        <taxon>Viridiplantae</taxon>
        <taxon>Streptophyta</taxon>
        <taxon>Embryophyta</taxon>
        <taxon>Tracheophyta</taxon>
        <taxon>Spermatophyta</taxon>
        <taxon>Magnoliopsida</taxon>
        <taxon>eudicotyledons</taxon>
        <taxon>Gunneridae</taxon>
        <taxon>Pentapetalae</taxon>
        <taxon>rosids</taxon>
        <taxon>malvids</taxon>
        <taxon>Sapindales</taxon>
        <taxon>Rutaceae</taxon>
        <taxon>Aurantioideae</taxon>
        <taxon>Citrus</taxon>
    </lineage>
</organism>
<protein>
    <submittedName>
        <fullName evidence="2">Uncharacterized protein</fullName>
    </submittedName>
</protein>
<dbReference type="AlphaFoldDB" id="A0A067EB94"/>
<sequence length="102" mass="11783">MIAGSEYGDLPWRVRRSFLEENDVELLENNSSLILAANRTHRKDPLDHFKYYKGGWNISEKHDFSSVGFTAAPLFLIAAIWFLGFGLSLLIKCLYHCCCQRR</sequence>
<dbReference type="PANTHER" id="PTHR31414">
    <property type="entry name" value="TRANSMEMBRANE PROTEIN DDB_G0292058"/>
    <property type="match status" value="1"/>
</dbReference>
<feature type="non-terminal residue" evidence="2">
    <location>
        <position position="102"/>
    </location>
</feature>
<evidence type="ECO:0000313" key="2">
    <source>
        <dbReference type="EMBL" id="KDO52338.1"/>
    </source>
</evidence>
<keyword evidence="1" id="KW-0812">Transmembrane</keyword>
<proteinExistence type="predicted"/>
<dbReference type="Proteomes" id="UP000027120">
    <property type="component" value="Unassembled WGS sequence"/>
</dbReference>
<evidence type="ECO:0000256" key="1">
    <source>
        <dbReference type="SAM" id="Phobius"/>
    </source>
</evidence>